<dbReference type="PROSITE" id="PS51736">
    <property type="entry name" value="RECOMBINASES_3"/>
    <property type="match status" value="1"/>
</dbReference>
<dbReference type="InterPro" id="IPR050639">
    <property type="entry name" value="SSR_resolvase"/>
</dbReference>
<sequence length="562" mass="61558">MAKVAPRPTGPRTIRCAVYTRKSTEEGLDQAFNSLDAQREACEAYVLSQRHEGWVLVKDPYDDGGFSGGNLERPGLKRLMADVEAGKVDVIVVYKVDRLTRALSDFAKIVEVLDARGASFVSVTQAFNTTTSMGRLTLNVLLSFAQFEREVTGERIRDKIAQSKAKGMWMGGPVPLGYRVEDRLLVVDEDDARTVRHIFERYVALGSGRALIEELRSDGYRTKVRQQANKPARGGAPFGRGMLFNMLGNRIYLGEIVHKGVAVNGAHLPIISPELWEQVQQTLAAGQVERKSGTNHRAPSMLVGILYDIHGRRMSPSHAVKSGKRYRYYITPASELVEHGPAASRLPAGDIEAVVVERLGALLASSHQLRRLLPPQLPAQSIASVIKIAADIADKLTGHYGRHTLVGALVQRVTLDDERVRITIERLALLRALGNNDNHSDAPIELTAPAVRIRHGKDVKLVMTNGDGTVVRRDETLVTLLADAAAARAAVTAAPETSIKMLASSSGQCSTRMTRLVRLSWLAPEIVRAISEGRHPPTLTPARLLAMEIPACWMQQKTLLGI</sequence>
<dbReference type="PROSITE" id="PS51737">
    <property type="entry name" value="RECOMBINASE_DNA_BIND"/>
    <property type="match status" value="1"/>
</dbReference>
<dbReference type="InterPro" id="IPR006119">
    <property type="entry name" value="Resolv_N"/>
</dbReference>
<dbReference type="AlphaFoldDB" id="A0A7W9BVK9"/>
<dbReference type="InterPro" id="IPR011109">
    <property type="entry name" value="DNA_bind_recombinase_dom"/>
</dbReference>
<dbReference type="Gene3D" id="3.90.1750.20">
    <property type="entry name" value="Putative Large Serine Recombinase, Chain B, Domain 2"/>
    <property type="match status" value="1"/>
</dbReference>
<evidence type="ECO:0000259" key="2">
    <source>
        <dbReference type="PROSITE" id="PS51737"/>
    </source>
</evidence>
<dbReference type="RefSeq" id="WP_157177919.1">
    <property type="nucleotide sequence ID" value="NZ_BMJP01000010.1"/>
</dbReference>
<gene>
    <name evidence="3" type="ORF">FHS99_003440</name>
</gene>
<dbReference type="OrthoDB" id="7277848at2"/>
<dbReference type="Pfam" id="PF07508">
    <property type="entry name" value="Recombinase"/>
    <property type="match status" value="1"/>
</dbReference>
<evidence type="ECO:0000259" key="1">
    <source>
        <dbReference type="PROSITE" id="PS51736"/>
    </source>
</evidence>
<dbReference type="Pfam" id="PF00239">
    <property type="entry name" value="Resolvase"/>
    <property type="match status" value="1"/>
</dbReference>
<accession>A0A7W9BVK9</accession>
<feature type="domain" description="Resolvase/invertase-type recombinase catalytic" evidence="1">
    <location>
        <begin position="15"/>
        <end position="167"/>
    </location>
</feature>
<dbReference type="Gene3D" id="3.40.50.1390">
    <property type="entry name" value="Resolvase, N-terminal catalytic domain"/>
    <property type="match status" value="1"/>
</dbReference>
<keyword evidence="4" id="KW-1185">Reference proteome</keyword>
<dbReference type="GO" id="GO:0000150">
    <property type="term" value="F:DNA strand exchange activity"/>
    <property type="evidence" value="ECO:0007669"/>
    <property type="project" value="InterPro"/>
</dbReference>
<dbReference type="PANTHER" id="PTHR30461:SF23">
    <property type="entry name" value="DNA RECOMBINASE-RELATED"/>
    <property type="match status" value="1"/>
</dbReference>
<reference evidence="3 4" key="1">
    <citation type="submission" date="2020-08" db="EMBL/GenBank/DDBJ databases">
        <title>Genomic Encyclopedia of Type Strains, Phase IV (KMG-IV): sequencing the most valuable type-strain genomes for metagenomic binning, comparative biology and taxonomic classification.</title>
        <authorList>
            <person name="Goeker M."/>
        </authorList>
    </citation>
    <scope>NUCLEOTIDE SEQUENCE [LARGE SCALE GENOMIC DNA]</scope>
    <source>
        <strain evidence="3 4">DSM 103336</strain>
    </source>
</reference>
<dbReference type="InterPro" id="IPR038109">
    <property type="entry name" value="DNA_bind_recomb_sf"/>
</dbReference>
<dbReference type="SMART" id="SM00857">
    <property type="entry name" value="Resolvase"/>
    <property type="match status" value="1"/>
</dbReference>
<comment type="caution">
    <text evidence="3">The sequence shown here is derived from an EMBL/GenBank/DDBJ whole genome shotgun (WGS) entry which is preliminary data.</text>
</comment>
<organism evidence="3 4">
    <name type="scientific">Sphingomonas prati</name>
    <dbReference type="NCBI Taxonomy" id="1843237"/>
    <lineage>
        <taxon>Bacteria</taxon>
        <taxon>Pseudomonadati</taxon>
        <taxon>Pseudomonadota</taxon>
        <taxon>Alphaproteobacteria</taxon>
        <taxon>Sphingomonadales</taxon>
        <taxon>Sphingomonadaceae</taxon>
        <taxon>Sphingomonas</taxon>
    </lineage>
</organism>
<dbReference type="Proteomes" id="UP000546701">
    <property type="component" value="Unassembled WGS sequence"/>
</dbReference>
<name>A0A7W9BVK9_9SPHN</name>
<feature type="domain" description="Recombinase" evidence="2">
    <location>
        <begin position="175"/>
        <end position="289"/>
    </location>
</feature>
<dbReference type="PANTHER" id="PTHR30461">
    <property type="entry name" value="DNA-INVERTASE FROM LAMBDOID PROPHAGE"/>
    <property type="match status" value="1"/>
</dbReference>
<protein>
    <submittedName>
        <fullName evidence="3">DNA invertase Pin-like site-specific DNA recombinase</fullName>
    </submittedName>
</protein>
<dbReference type="SUPFAM" id="SSF53041">
    <property type="entry name" value="Resolvase-like"/>
    <property type="match status" value="1"/>
</dbReference>
<dbReference type="EMBL" id="JACIJR010000012">
    <property type="protein sequence ID" value="MBB5730932.1"/>
    <property type="molecule type" value="Genomic_DNA"/>
</dbReference>
<dbReference type="GO" id="GO:0003677">
    <property type="term" value="F:DNA binding"/>
    <property type="evidence" value="ECO:0007669"/>
    <property type="project" value="InterPro"/>
</dbReference>
<evidence type="ECO:0000313" key="3">
    <source>
        <dbReference type="EMBL" id="MBB5730932.1"/>
    </source>
</evidence>
<proteinExistence type="predicted"/>
<evidence type="ECO:0000313" key="4">
    <source>
        <dbReference type="Proteomes" id="UP000546701"/>
    </source>
</evidence>
<dbReference type="CDD" id="cd03768">
    <property type="entry name" value="SR_ResInv"/>
    <property type="match status" value="1"/>
</dbReference>
<dbReference type="InterPro" id="IPR036162">
    <property type="entry name" value="Resolvase-like_N_sf"/>
</dbReference>